<protein>
    <submittedName>
        <fullName evidence="1">Uncharacterized protein</fullName>
    </submittedName>
</protein>
<proteinExistence type="predicted"/>
<reference evidence="1" key="1">
    <citation type="submission" date="2018-05" db="EMBL/GenBank/DDBJ databases">
        <title>Draft genome of Mucuna pruriens seed.</title>
        <authorList>
            <person name="Nnadi N.E."/>
            <person name="Vos R."/>
            <person name="Hasami M.H."/>
            <person name="Devisetty U.K."/>
            <person name="Aguiy J.C."/>
        </authorList>
    </citation>
    <scope>NUCLEOTIDE SEQUENCE [LARGE SCALE GENOMIC DNA]</scope>
    <source>
        <strain evidence="1">JCA_2017</strain>
    </source>
</reference>
<dbReference type="AlphaFoldDB" id="A0A371GL33"/>
<name>A0A371GL33_MUCPR</name>
<keyword evidence="2" id="KW-1185">Reference proteome</keyword>
<organism evidence="1 2">
    <name type="scientific">Mucuna pruriens</name>
    <name type="common">Velvet bean</name>
    <name type="synonym">Dolichos pruriens</name>
    <dbReference type="NCBI Taxonomy" id="157652"/>
    <lineage>
        <taxon>Eukaryota</taxon>
        <taxon>Viridiplantae</taxon>
        <taxon>Streptophyta</taxon>
        <taxon>Embryophyta</taxon>
        <taxon>Tracheophyta</taxon>
        <taxon>Spermatophyta</taxon>
        <taxon>Magnoliopsida</taxon>
        <taxon>eudicotyledons</taxon>
        <taxon>Gunneridae</taxon>
        <taxon>Pentapetalae</taxon>
        <taxon>rosids</taxon>
        <taxon>fabids</taxon>
        <taxon>Fabales</taxon>
        <taxon>Fabaceae</taxon>
        <taxon>Papilionoideae</taxon>
        <taxon>50 kb inversion clade</taxon>
        <taxon>NPAAA clade</taxon>
        <taxon>indigoferoid/millettioid clade</taxon>
        <taxon>Phaseoleae</taxon>
        <taxon>Mucuna</taxon>
    </lineage>
</organism>
<evidence type="ECO:0000313" key="2">
    <source>
        <dbReference type="Proteomes" id="UP000257109"/>
    </source>
</evidence>
<dbReference type="EMBL" id="QJKJ01005232">
    <property type="protein sequence ID" value="RDX91013.1"/>
    <property type="molecule type" value="Genomic_DNA"/>
</dbReference>
<gene>
    <name evidence="1" type="ORF">CR513_27084</name>
</gene>
<sequence>MHGSDKNQDTSLDLNDNPFSTHITTFNDGNEVDDVHATCYDPIEGLQKNICFLEAFLASFLLSIQLLVKVKKVHELILPDVGT</sequence>
<feature type="non-terminal residue" evidence="1">
    <location>
        <position position="1"/>
    </location>
</feature>
<accession>A0A371GL33</accession>
<dbReference type="OrthoDB" id="1709318at2759"/>
<evidence type="ECO:0000313" key="1">
    <source>
        <dbReference type="EMBL" id="RDX91013.1"/>
    </source>
</evidence>
<dbReference type="Proteomes" id="UP000257109">
    <property type="component" value="Unassembled WGS sequence"/>
</dbReference>
<comment type="caution">
    <text evidence="1">The sequence shown here is derived from an EMBL/GenBank/DDBJ whole genome shotgun (WGS) entry which is preliminary data.</text>
</comment>